<feature type="domain" description="Rib" evidence="9">
    <location>
        <begin position="1030"/>
        <end position="1074"/>
    </location>
</feature>
<dbReference type="InterPro" id="IPR052130">
    <property type="entry name" value="AEBP2/jing_C2H2-ZnF"/>
</dbReference>
<feature type="domain" description="Rib" evidence="9">
    <location>
        <begin position="921"/>
        <end position="998"/>
    </location>
</feature>
<dbReference type="Pfam" id="PF00746">
    <property type="entry name" value="Gram_pos_anchor"/>
    <property type="match status" value="1"/>
</dbReference>
<evidence type="ECO:0000259" key="8">
    <source>
        <dbReference type="Pfam" id="PF00746"/>
    </source>
</evidence>
<feature type="transmembrane region" description="Helical" evidence="7">
    <location>
        <begin position="1673"/>
        <end position="1693"/>
    </location>
</feature>
<name>A0A839H7F5_9LACO</name>
<feature type="domain" description="Rib" evidence="9">
    <location>
        <begin position="850"/>
        <end position="915"/>
    </location>
</feature>
<sequence>MNKTKKEIITGAAVIASLGATGTTVTAHADSVTKPTQAGQNAYQQKVKQNEQQLSDLASTNASKEQKAADSYAAANSANAVNTDQQIAAVRNQFAQHKQQAAGQIAAASSAKDAQINNQTTIINQEAAAATQKQQSANTASEARLQSANSTAIAQAEKQASDAAAHATAAIKEANANYQKDVNNAKNLHNSTIKNANDSYQHDLSDENRTYDSNKKQLQDGVTAAQKAVNEAQKIVNEHHVAELSSDRYPEVQHRVAQGYIPSSDADYNKGLGLYLEYGKTRDPENPAHENLAYLQLGGFDIEHDSRLPKSIQMLPNIPESAIPHAIDEMPLTFKPGLLAYDPSNDNSDHVGSEGLTDNQIAIATAFLTSWSNDFRQELYHNYPELYAKLTSANYQKGAGNIPLPIINTEITQQLGNDIARLRSNEKMGNNTHTAVADNTNFQALFEKYDFATDPIQKKLKQIFPNEPFFTFGANFGHGECLETMVSPNSTFLNYLVNLYNMTQNMYWAEALNQGGHAVCAADNIYNAVAISFERVNNVTPPVSSKENSPAYAVTTNWLGLGFLTGTNDVKTINKANQFKLNLPQYYDQIYGNEIHNATVDEIRQQQAPQFVARQTDSKTAALTHGDHLTLSDYQEPLTDAEKQEANATKAYQFTFDGNDNLSDQNLLVMRYDNLNGTFKTVNGDTIPVNAVEYHFGNLVPANNSKCAIRVYDTPNGFSLINAKSVNMVPYYFTKDADGVYHQIDTTNGVLYVSHLVSKFTTLSTAPQIAGRLVFPVNAALPNPHDIITNLNDYPQGTTVNWADNNIPVLGQTSKDLIFNFFNGDSETVAVPITVLPMNKFYQPTLKLNQQVSYNYGHLPKPTDFIQNADTLPAGTNISFDKLETPDADSNSQNQLAVLKIAYPDGTIGYSTVTLNLKQMAGQYFPVAKAVTYAYGATPDPNAALDLGSSFMPSDSNDYHVEWVTTPDTTQVGLKAYKAKVVFADGSSKDILVDVTINQSNSHNYTLTIDPMKHAGLNSNEPASYFIDPTGLPAGTQYEWIKAPDFSQPGTQNVTIKATFPDGSTKTVSGNVDIDFFASSQDTTASTNMNITPKSNAENKSNNSAAYQTLSINEYWNQIKQQKSTITSSQQLNYLGSLAVIPSNQVITGNDFALSDQSALTNRYDAMHNSLQTNVTAKNATLIAIAGNTSYVTDNHTGTDYSSDDGAVAVKFTSQLPEFIFNIDGEQSANEKIFFGLSTSANNQWTKLLAQQKPLDNEKVTLKRYITIVNPDGTQKVITQLANNESTKQGTLYSSGIFSSYQAPKIAGYQADNLQAVAANHDIADTILYRPAGTEATKTLSSANTINASDLVKSINKDQALELNDIQANNKLNINNIGVLTAAITNVPKTANAVSPDHYQQLVDNLTRAKANLNQATDKLKDLNSTHENSVKKLNEIKDNALKQAEADFETAVKGAAKTRDDKIAEAKGSHNRVDALKQELSQKYQALVKEDQAKLAQIENDRQNRLAEVKMEAQNLYEAKLKSLGVDEKATEAKVNTLLSAHQKFVKANADKLAALKVADTRAYNDLKAKLDQELAMMISQQDKENPIINTGDHTVVLPGKKSASNDGRKAVAQNKIETTNTGTHLAETPGMRVANVAMDRGNVSVSNGIIVKNSVAKSNTKQQQLPQTGNASAWMASVLGVLGAMFGLGLLRKKRY</sequence>
<evidence type="ECO:0000313" key="11">
    <source>
        <dbReference type="Proteomes" id="UP000547628"/>
    </source>
</evidence>
<feature type="compositionally biased region" description="Polar residues" evidence="6">
    <location>
        <begin position="33"/>
        <end position="63"/>
    </location>
</feature>
<keyword evidence="1" id="KW-0134">Cell wall</keyword>
<dbReference type="PANTHER" id="PTHR46541:SF1">
    <property type="entry name" value="ZINC FINGER PROTEIN AEBP2"/>
    <property type="match status" value="1"/>
</dbReference>
<evidence type="ECO:0000256" key="1">
    <source>
        <dbReference type="ARBA" id="ARBA00022512"/>
    </source>
</evidence>
<feature type="coiled-coil region" evidence="5">
    <location>
        <begin position="1399"/>
        <end position="1440"/>
    </location>
</feature>
<organism evidence="10 11">
    <name type="scientific">Limosilactobacillus albertensis</name>
    <dbReference type="NCBI Taxonomy" id="2759752"/>
    <lineage>
        <taxon>Bacteria</taxon>
        <taxon>Bacillati</taxon>
        <taxon>Bacillota</taxon>
        <taxon>Bacilli</taxon>
        <taxon>Lactobacillales</taxon>
        <taxon>Lactobacillaceae</taxon>
        <taxon>Limosilactobacillus</taxon>
    </lineage>
</organism>
<dbReference type="NCBIfam" id="TIGR01167">
    <property type="entry name" value="LPXTG_anchor"/>
    <property type="match status" value="1"/>
</dbReference>
<dbReference type="PANTHER" id="PTHR46541">
    <property type="entry name" value="ZINC FINGER PROTEIN AEBP2"/>
    <property type="match status" value="1"/>
</dbReference>
<evidence type="ECO:0000256" key="3">
    <source>
        <dbReference type="ARBA" id="ARBA00022729"/>
    </source>
</evidence>
<keyword evidence="4" id="KW-0572">Peptidoglycan-anchor</keyword>
<feature type="region of interest" description="Disordered" evidence="6">
    <location>
        <begin position="193"/>
        <end position="216"/>
    </location>
</feature>
<feature type="domain" description="Rib" evidence="9">
    <location>
        <begin position="776"/>
        <end position="835"/>
    </location>
</feature>
<dbReference type="Pfam" id="PF08428">
    <property type="entry name" value="Rib"/>
    <property type="match status" value="4"/>
</dbReference>
<keyword evidence="2" id="KW-0964">Secreted</keyword>
<keyword evidence="7" id="KW-0812">Transmembrane</keyword>
<keyword evidence="3" id="KW-0732">Signal</keyword>
<evidence type="ECO:0000256" key="5">
    <source>
        <dbReference type="SAM" id="Coils"/>
    </source>
</evidence>
<feature type="domain" description="Gram-positive cocci surface proteins LPxTG" evidence="8">
    <location>
        <begin position="1660"/>
        <end position="1697"/>
    </location>
</feature>
<evidence type="ECO:0000256" key="2">
    <source>
        <dbReference type="ARBA" id="ARBA00022525"/>
    </source>
</evidence>
<reference evidence="10 11" key="1">
    <citation type="submission" date="2020-07" db="EMBL/GenBank/DDBJ databases">
        <title>Description of Limosilactobacillus balticus sp. nov., Limosilactobacillus agrestis sp. nov., Limosilactobacillus albertensis sp. nov., Limosilactobacillus rudii sp. nov., Limosilactobacillus fastidiosus sp. nov., five novel Limosilactobacillus species isolated from the vertebrate gastrointestinal tract, and proposal of 6 subspecies of Limosilactobacillus reuteri adapted to the gastrointestinal tract of specific vertebrate hosts.</title>
        <authorList>
            <person name="Li F."/>
            <person name="Cheng C."/>
            <person name="Zheng J."/>
            <person name="Quevedo R.M."/>
            <person name="Li J."/>
            <person name="Roos S."/>
            <person name="Gaenzle M.G."/>
            <person name="Walter J."/>
        </authorList>
    </citation>
    <scope>NUCLEOTIDE SEQUENCE [LARGE SCALE GENOMIC DNA]</scope>
    <source>
        <strain evidence="10 11">Lr3000</strain>
    </source>
</reference>
<proteinExistence type="predicted"/>
<comment type="caution">
    <text evidence="10">The sequence shown here is derived from an EMBL/GenBank/DDBJ whole genome shotgun (WGS) entry which is preliminary data.</text>
</comment>
<dbReference type="Proteomes" id="UP000547628">
    <property type="component" value="Unassembled WGS sequence"/>
</dbReference>
<evidence type="ECO:0000256" key="6">
    <source>
        <dbReference type="SAM" id="MobiDB-lite"/>
    </source>
</evidence>
<feature type="region of interest" description="Disordered" evidence="6">
    <location>
        <begin position="31"/>
        <end position="71"/>
    </location>
</feature>
<evidence type="ECO:0000256" key="7">
    <source>
        <dbReference type="SAM" id="Phobius"/>
    </source>
</evidence>
<feature type="compositionally biased region" description="Basic and acidic residues" evidence="6">
    <location>
        <begin position="200"/>
        <end position="216"/>
    </location>
</feature>
<evidence type="ECO:0000256" key="4">
    <source>
        <dbReference type="ARBA" id="ARBA00023088"/>
    </source>
</evidence>
<evidence type="ECO:0000259" key="9">
    <source>
        <dbReference type="Pfam" id="PF08428"/>
    </source>
</evidence>
<dbReference type="InterPro" id="IPR059115">
    <property type="entry name" value="Rib"/>
</dbReference>
<gene>
    <name evidence="10" type="ORF">H5S41_00555</name>
</gene>
<evidence type="ECO:0000313" key="10">
    <source>
        <dbReference type="EMBL" id="MBB1122458.1"/>
    </source>
</evidence>
<dbReference type="GO" id="GO:0006357">
    <property type="term" value="P:regulation of transcription by RNA polymerase II"/>
    <property type="evidence" value="ECO:0007669"/>
    <property type="project" value="TreeGrafter"/>
</dbReference>
<dbReference type="GO" id="GO:0008270">
    <property type="term" value="F:zinc ion binding"/>
    <property type="evidence" value="ECO:0007669"/>
    <property type="project" value="UniProtKB-KW"/>
</dbReference>
<protein>
    <submittedName>
        <fullName evidence="10">LPXTG cell wall anchor domain-containing protein</fullName>
    </submittedName>
</protein>
<keyword evidence="5" id="KW-0175">Coiled coil</keyword>
<dbReference type="RefSeq" id="WP_182601560.1">
    <property type="nucleotide sequence ID" value="NZ_JACIVD010000043.1"/>
</dbReference>
<accession>A0A839H7F5</accession>
<keyword evidence="7" id="KW-1133">Transmembrane helix</keyword>
<keyword evidence="7" id="KW-0472">Membrane</keyword>
<dbReference type="InterPro" id="IPR019931">
    <property type="entry name" value="LPXTG_anchor"/>
</dbReference>
<dbReference type="EMBL" id="JACIVD010000043">
    <property type="protein sequence ID" value="MBB1122458.1"/>
    <property type="molecule type" value="Genomic_DNA"/>
</dbReference>